<dbReference type="SUPFAM" id="SSF103473">
    <property type="entry name" value="MFS general substrate transporter"/>
    <property type="match status" value="1"/>
</dbReference>
<dbReference type="PANTHER" id="PTHR23523:SF2">
    <property type="entry name" value="2-NITROIMIDAZOLE TRANSPORTER"/>
    <property type="match status" value="1"/>
</dbReference>
<keyword evidence="4 6" id="KW-0472">Membrane</keyword>
<feature type="transmembrane region" description="Helical" evidence="6">
    <location>
        <begin position="113"/>
        <end position="135"/>
    </location>
</feature>
<feature type="transmembrane region" description="Helical" evidence="6">
    <location>
        <begin position="206"/>
        <end position="224"/>
    </location>
</feature>
<dbReference type="EMBL" id="JBHUKU010000002">
    <property type="protein sequence ID" value="MFD2457868.1"/>
    <property type="molecule type" value="Genomic_DNA"/>
</dbReference>
<feature type="transmembrane region" description="Helical" evidence="6">
    <location>
        <begin position="45"/>
        <end position="67"/>
    </location>
</feature>
<dbReference type="Proteomes" id="UP001597419">
    <property type="component" value="Unassembled WGS sequence"/>
</dbReference>
<feature type="region of interest" description="Disordered" evidence="5">
    <location>
        <begin position="1"/>
        <end position="20"/>
    </location>
</feature>
<reference evidence="9" key="1">
    <citation type="journal article" date="2019" name="Int. J. Syst. Evol. Microbiol.">
        <title>The Global Catalogue of Microorganisms (GCM) 10K type strain sequencing project: providing services to taxonomists for standard genome sequencing and annotation.</title>
        <authorList>
            <consortium name="The Broad Institute Genomics Platform"/>
            <consortium name="The Broad Institute Genome Sequencing Center for Infectious Disease"/>
            <person name="Wu L."/>
            <person name="Ma J."/>
        </authorList>
    </citation>
    <scope>NUCLEOTIDE SEQUENCE [LARGE SCALE GENOMIC DNA]</scope>
    <source>
        <strain evidence="9">CGMCC 4.7643</strain>
    </source>
</reference>
<feature type="compositionally biased region" description="Polar residues" evidence="5">
    <location>
        <begin position="8"/>
        <end position="19"/>
    </location>
</feature>
<protein>
    <submittedName>
        <fullName evidence="8">CynX/NimT family MFS transporter</fullName>
    </submittedName>
</protein>
<dbReference type="InterPro" id="IPR036259">
    <property type="entry name" value="MFS_trans_sf"/>
</dbReference>
<evidence type="ECO:0000256" key="4">
    <source>
        <dbReference type="ARBA" id="ARBA00023136"/>
    </source>
</evidence>
<evidence type="ECO:0000256" key="3">
    <source>
        <dbReference type="ARBA" id="ARBA00022989"/>
    </source>
</evidence>
<comment type="subcellular location">
    <subcellularLocation>
        <location evidence="1">Cell membrane</location>
        <topology evidence="1">Multi-pass membrane protein</topology>
    </subcellularLocation>
</comment>
<dbReference type="RefSeq" id="WP_378214015.1">
    <property type="nucleotide sequence ID" value="NZ_BAABHG010000003.1"/>
</dbReference>
<sequence>MRVDSRDSVPSTSAETTPAASGYAERLELELEGAVEDAQPRRAGVIAGGALLAVAVVLTALNLRPAITSVGPLLAEMRDGLGASSVWAGLLTTLPGLCFAGAGLTAPLLSRRFGIGTAIGAALVVLSAGLVLRVLDGPYVVLGGTLVATAGIALVNVLIPVVIKDSFPARIGMMTGVYTAALQGGGALGSAVTPPLDTALGGWRPALGSWAVLSGIAFVAWILAARGTGRAPRAEVSAAGGGRSLLRVPLAWIVTIFFGLQAFLAYVVMGWLPQVLMDAGVSKGDAGLLLGLISIIAVPISLIVPPMAARQGSQSLWIVALGLCGFAGMVGLLVAPGAAPLVWSLLVGLGMSVFSLALTVIALRARSGEDTARLSGMAQGFGYLLAAVGPFLFGTLHDLTGGWTVPWLVMLAVYVAQILFGFLAGRPRYI</sequence>
<evidence type="ECO:0000256" key="5">
    <source>
        <dbReference type="SAM" id="MobiDB-lite"/>
    </source>
</evidence>
<keyword evidence="2 6" id="KW-0812">Transmembrane</keyword>
<dbReference type="Pfam" id="PF07690">
    <property type="entry name" value="MFS_1"/>
    <property type="match status" value="1"/>
</dbReference>
<evidence type="ECO:0000313" key="8">
    <source>
        <dbReference type="EMBL" id="MFD2457868.1"/>
    </source>
</evidence>
<organism evidence="8 9">
    <name type="scientific">Amycolatopsis samaneae</name>
    <dbReference type="NCBI Taxonomy" id="664691"/>
    <lineage>
        <taxon>Bacteria</taxon>
        <taxon>Bacillati</taxon>
        <taxon>Actinomycetota</taxon>
        <taxon>Actinomycetes</taxon>
        <taxon>Pseudonocardiales</taxon>
        <taxon>Pseudonocardiaceae</taxon>
        <taxon>Amycolatopsis</taxon>
    </lineage>
</organism>
<feature type="domain" description="Major facilitator superfamily (MFS) profile" evidence="7">
    <location>
        <begin position="50"/>
        <end position="429"/>
    </location>
</feature>
<evidence type="ECO:0000256" key="6">
    <source>
        <dbReference type="SAM" id="Phobius"/>
    </source>
</evidence>
<comment type="caution">
    <text evidence="8">The sequence shown here is derived from an EMBL/GenBank/DDBJ whole genome shotgun (WGS) entry which is preliminary data.</text>
</comment>
<feature type="transmembrane region" description="Helical" evidence="6">
    <location>
        <begin position="405"/>
        <end position="425"/>
    </location>
</feature>
<feature type="transmembrane region" description="Helical" evidence="6">
    <location>
        <begin position="374"/>
        <end position="393"/>
    </location>
</feature>
<accession>A0ABW5GAG7</accession>
<keyword evidence="9" id="KW-1185">Reference proteome</keyword>
<feature type="transmembrane region" description="Helical" evidence="6">
    <location>
        <begin position="341"/>
        <end position="362"/>
    </location>
</feature>
<feature type="transmembrane region" description="Helical" evidence="6">
    <location>
        <begin position="286"/>
        <end position="304"/>
    </location>
</feature>
<dbReference type="InterPro" id="IPR052524">
    <property type="entry name" value="MFS_Cyanate_Porter"/>
</dbReference>
<feature type="transmembrane region" description="Helical" evidence="6">
    <location>
        <begin position="316"/>
        <end position="335"/>
    </location>
</feature>
<dbReference type="CDD" id="cd17339">
    <property type="entry name" value="MFS_NIMT_CynX_like"/>
    <property type="match status" value="1"/>
</dbReference>
<feature type="transmembrane region" description="Helical" evidence="6">
    <location>
        <begin position="175"/>
        <end position="194"/>
    </location>
</feature>
<name>A0ABW5GAG7_9PSEU</name>
<dbReference type="Gene3D" id="1.20.1250.20">
    <property type="entry name" value="MFS general substrate transporter like domains"/>
    <property type="match status" value="1"/>
</dbReference>
<dbReference type="PANTHER" id="PTHR23523">
    <property type="match status" value="1"/>
</dbReference>
<feature type="transmembrane region" description="Helical" evidence="6">
    <location>
        <begin position="141"/>
        <end position="163"/>
    </location>
</feature>
<gene>
    <name evidence="8" type="ORF">ACFSYJ_04625</name>
</gene>
<evidence type="ECO:0000256" key="2">
    <source>
        <dbReference type="ARBA" id="ARBA00022692"/>
    </source>
</evidence>
<dbReference type="InterPro" id="IPR011701">
    <property type="entry name" value="MFS"/>
</dbReference>
<evidence type="ECO:0000313" key="9">
    <source>
        <dbReference type="Proteomes" id="UP001597419"/>
    </source>
</evidence>
<keyword evidence="3 6" id="KW-1133">Transmembrane helix</keyword>
<proteinExistence type="predicted"/>
<feature type="transmembrane region" description="Helical" evidence="6">
    <location>
        <begin position="87"/>
        <end position="106"/>
    </location>
</feature>
<evidence type="ECO:0000259" key="7">
    <source>
        <dbReference type="PROSITE" id="PS50850"/>
    </source>
</evidence>
<dbReference type="PROSITE" id="PS50850">
    <property type="entry name" value="MFS"/>
    <property type="match status" value="1"/>
</dbReference>
<evidence type="ECO:0000256" key="1">
    <source>
        <dbReference type="ARBA" id="ARBA00004651"/>
    </source>
</evidence>
<feature type="transmembrane region" description="Helical" evidence="6">
    <location>
        <begin position="245"/>
        <end position="266"/>
    </location>
</feature>
<dbReference type="InterPro" id="IPR020846">
    <property type="entry name" value="MFS_dom"/>
</dbReference>